<proteinExistence type="predicted"/>
<keyword evidence="3" id="KW-1185">Reference proteome</keyword>
<accession>A0A8J3ZCQ5</accession>
<dbReference type="Proteomes" id="UP000612585">
    <property type="component" value="Unassembled WGS sequence"/>
</dbReference>
<dbReference type="Gene3D" id="1.10.1200.10">
    <property type="entry name" value="ACP-like"/>
    <property type="match status" value="1"/>
</dbReference>
<dbReference type="EMBL" id="BOPG01000054">
    <property type="protein sequence ID" value="GIJ60423.1"/>
    <property type="molecule type" value="Genomic_DNA"/>
</dbReference>
<dbReference type="PROSITE" id="PS50075">
    <property type="entry name" value="CARRIER"/>
    <property type="match status" value="1"/>
</dbReference>
<dbReference type="SUPFAM" id="SSF47336">
    <property type="entry name" value="ACP-like"/>
    <property type="match status" value="1"/>
</dbReference>
<reference evidence="2" key="1">
    <citation type="submission" date="2021-01" db="EMBL/GenBank/DDBJ databases">
        <title>Whole genome shotgun sequence of Virgisporangium aurantiacum NBRC 16421.</title>
        <authorList>
            <person name="Komaki H."/>
            <person name="Tamura T."/>
        </authorList>
    </citation>
    <scope>NUCLEOTIDE SEQUENCE</scope>
    <source>
        <strain evidence="2">NBRC 16421</strain>
    </source>
</reference>
<gene>
    <name evidence="2" type="ORF">Vau01_079390</name>
</gene>
<feature type="domain" description="Carrier" evidence="1">
    <location>
        <begin position="3"/>
        <end position="81"/>
    </location>
</feature>
<name>A0A8J3ZCQ5_9ACTN</name>
<comment type="caution">
    <text evidence="2">The sequence shown here is derived from an EMBL/GenBank/DDBJ whole genome shotgun (WGS) entry which is preliminary data.</text>
</comment>
<evidence type="ECO:0000313" key="2">
    <source>
        <dbReference type="EMBL" id="GIJ60423.1"/>
    </source>
</evidence>
<dbReference type="InterPro" id="IPR009081">
    <property type="entry name" value="PP-bd_ACP"/>
</dbReference>
<organism evidence="2 3">
    <name type="scientific">Virgisporangium aurantiacum</name>
    <dbReference type="NCBI Taxonomy" id="175570"/>
    <lineage>
        <taxon>Bacteria</taxon>
        <taxon>Bacillati</taxon>
        <taxon>Actinomycetota</taxon>
        <taxon>Actinomycetes</taxon>
        <taxon>Micromonosporales</taxon>
        <taxon>Micromonosporaceae</taxon>
        <taxon>Virgisporangium</taxon>
    </lineage>
</organism>
<sequence length="85" mass="9232">MEQVTLDDVKQIMRECAGEDESIDLDGDVADLPFAELGYDSLALMETASRTERRFGVAIPEDDLAEVSTLNGFVALVNRRLAGVG</sequence>
<dbReference type="InterPro" id="IPR036736">
    <property type="entry name" value="ACP-like_sf"/>
</dbReference>
<dbReference type="AlphaFoldDB" id="A0A8J3ZCQ5"/>
<evidence type="ECO:0000259" key="1">
    <source>
        <dbReference type="PROSITE" id="PS50075"/>
    </source>
</evidence>
<dbReference type="RefSeq" id="WP_204004713.1">
    <property type="nucleotide sequence ID" value="NZ_BOPG01000054.1"/>
</dbReference>
<dbReference type="Pfam" id="PF00550">
    <property type="entry name" value="PP-binding"/>
    <property type="match status" value="1"/>
</dbReference>
<protein>
    <submittedName>
        <fullName evidence="2">Actinorhodin polyketide synthase acyl carrier protein</fullName>
    </submittedName>
</protein>
<evidence type="ECO:0000313" key="3">
    <source>
        <dbReference type="Proteomes" id="UP000612585"/>
    </source>
</evidence>